<evidence type="ECO:0000313" key="8">
    <source>
        <dbReference type="Proteomes" id="UP000014500"/>
    </source>
</evidence>
<accession>T1JK58</accession>
<keyword evidence="2 5" id="KW-0812">Transmembrane</keyword>
<proteinExistence type="predicted"/>
<dbReference type="PhylomeDB" id="T1JK58"/>
<dbReference type="AlphaFoldDB" id="T1JK58"/>
<dbReference type="GO" id="GO:0005506">
    <property type="term" value="F:iron ion binding"/>
    <property type="evidence" value="ECO:0007669"/>
    <property type="project" value="InterPro"/>
</dbReference>
<keyword evidence="8" id="KW-1185">Reference proteome</keyword>
<dbReference type="GO" id="GO:0016020">
    <property type="term" value="C:membrane"/>
    <property type="evidence" value="ECO:0007669"/>
    <property type="project" value="UniProtKB-SubCell"/>
</dbReference>
<dbReference type="STRING" id="126957.T1JK58"/>
<feature type="domain" description="Fatty acid hydroxylase" evidence="6">
    <location>
        <begin position="176"/>
        <end position="299"/>
    </location>
</feature>
<dbReference type="OMA" id="QYAHPIE"/>
<evidence type="ECO:0000256" key="1">
    <source>
        <dbReference type="ARBA" id="ARBA00004370"/>
    </source>
</evidence>
<feature type="transmembrane region" description="Helical" evidence="5">
    <location>
        <begin position="129"/>
        <end position="150"/>
    </location>
</feature>
<organism evidence="7 8">
    <name type="scientific">Strigamia maritima</name>
    <name type="common">European centipede</name>
    <name type="synonym">Geophilus maritimus</name>
    <dbReference type="NCBI Taxonomy" id="126957"/>
    <lineage>
        <taxon>Eukaryota</taxon>
        <taxon>Metazoa</taxon>
        <taxon>Ecdysozoa</taxon>
        <taxon>Arthropoda</taxon>
        <taxon>Myriapoda</taxon>
        <taxon>Chilopoda</taxon>
        <taxon>Pleurostigmophora</taxon>
        <taxon>Geophilomorpha</taxon>
        <taxon>Linotaeniidae</taxon>
        <taxon>Strigamia</taxon>
    </lineage>
</organism>
<feature type="transmembrane region" description="Helical" evidence="5">
    <location>
        <begin position="77"/>
        <end position="102"/>
    </location>
</feature>
<feature type="transmembrane region" description="Helical" evidence="5">
    <location>
        <begin position="209"/>
        <end position="227"/>
    </location>
</feature>
<evidence type="ECO:0000259" key="6">
    <source>
        <dbReference type="Pfam" id="PF04116"/>
    </source>
</evidence>
<keyword evidence="4 5" id="KW-0472">Membrane</keyword>
<feature type="transmembrane region" description="Helical" evidence="5">
    <location>
        <begin position="170"/>
        <end position="189"/>
    </location>
</feature>
<dbReference type="HOGENOM" id="CLU_047036_1_1_1"/>
<dbReference type="EMBL" id="JH431789">
    <property type="status" value="NOT_ANNOTATED_CDS"/>
    <property type="molecule type" value="Genomic_DNA"/>
</dbReference>
<protein>
    <recommendedName>
        <fullName evidence="6">Fatty acid hydroxylase domain-containing protein</fullName>
    </recommendedName>
</protein>
<feature type="transmembrane region" description="Helical" evidence="5">
    <location>
        <begin position="28"/>
        <end position="50"/>
    </location>
</feature>
<evidence type="ECO:0000256" key="3">
    <source>
        <dbReference type="ARBA" id="ARBA00022989"/>
    </source>
</evidence>
<evidence type="ECO:0000256" key="4">
    <source>
        <dbReference type="ARBA" id="ARBA00023136"/>
    </source>
</evidence>
<dbReference type="PANTHER" id="PTHR11863">
    <property type="entry name" value="STEROL DESATURASE"/>
    <property type="match status" value="1"/>
</dbReference>
<dbReference type="InterPro" id="IPR006694">
    <property type="entry name" value="Fatty_acid_hydroxylase"/>
</dbReference>
<name>T1JK58_STRMM</name>
<dbReference type="GO" id="GO:0016491">
    <property type="term" value="F:oxidoreductase activity"/>
    <property type="evidence" value="ECO:0007669"/>
    <property type="project" value="InterPro"/>
</dbReference>
<reference evidence="7" key="2">
    <citation type="submission" date="2015-02" db="UniProtKB">
        <authorList>
            <consortium name="EnsemblMetazoa"/>
        </authorList>
    </citation>
    <scope>IDENTIFICATION</scope>
</reference>
<keyword evidence="3 5" id="KW-1133">Transmembrane helix</keyword>
<evidence type="ECO:0000256" key="2">
    <source>
        <dbReference type="ARBA" id="ARBA00022692"/>
    </source>
</evidence>
<dbReference type="Proteomes" id="UP000014500">
    <property type="component" value="Unassembled WGS sequence"/>
</dbReference>
<dbReference type="Pfam" id="PF04116">
    <property type="entry name" value="FA_hydroxylase"/>
    <property type="match status" value="1"/>
</dbReference>
<dbReference type="InterPro" id="IPR050307">
    <property type="entry name" value="Sterol_Desaturase_Related"/>
</dbReference>
<evidence type="ECO:0000313" key="7">
    <source>
        <dbReference type="EnsemblMetazoa" id="SMAR014238-PA"/>
    </source>
</evidence>
<comment type="subcellular location">
    <subcellularLocation>
        <location evidence="1">Membrane</location>
    </subcellularLocation>
</comment>
<dbReference type="EnsemblMetazoa" id="SMAR014238-RA">
    <property type="protein sequence ID" value="SMAR014238-PA"/>
    <property type="gene ID" value="SMAR014238"/>
</dbReference>
<sequence>MMCDSMSVNTNKNNKYDRSQLWSTLRSTLFVVGTAVIIFAAACNTITWHLQRFWGASGDFWQRQWDKVYYKFDGDEFYIFVIGTTILAFSIYWGVGIIYTIMDITGQPAAIMKYRIQPDKMEPIEHKRLIKVILHVIFNQLLGIPVIVAVYHLMEFRGFNRGIKLPTFQWVLLELVVFVIFEEVGFYYFHRLLHHPRVYKRIHKKHHEWISPIAITAIYCHPIEHILSNLLPPLLGPLVMGSHTATYWLWFTVVILSTLNAHSGYHFPFFPSPEAHDFHHLKFNQNYGMLGLLDRLHGTDTMFRSSKAYHRHIMLLSLVPMRQLIPDEPKEKTS</sequence>
<reference evidence="8" key="1">
    <citation type="submission" date="2011-05" db="EMBL/GenBank/DDBJ databases">
        <authorList>
            <person name="Richards S.R."/>
            <person name="Qu J."/>
            <person name="Jiang H."/>
            <person name="Jhangiani S.N."/>
            <person name="Agravi P."/>
            <person name="Goodspeed R."/>
            <person name="Gross S."/>
            <person name="Mandapat C."/>
            <person name="Jackson L."/>
            <person name="Mathew T."/>
            <person name="Pu L."/>
            <person name="Thornton R."/>
            <person name="Saada N."/>
            <person name="Wilczek-Boney K.B."/>
            <person name="Lee S."/>
            <person name="Kovar C."/>
            <person name="Wu Y."/>
            <person name="Scherer S.E."/>
            <person name="Worley K.C."/>
            <person name="Muzny D.M."/>
            <person name="Gibbs R."/>
        </authorList>
    </citation>
    <scope>NUCLEOTIDE SEQUENCE</scope>
    <source>
        <strain evidence="8">Brora</strain>
    </source>
</reference>
<dbReference type="GO" id="GO:0008610">
    <property type="term" value="P:lipid biosynthetic process"/>
    <property type="evidence" value="ECO:0007669"/>
    <property type="project" value="InterPro"/>
</dbReference>
<feature type="transmembrane region" description="Helical" evidence="5">
    <location>
        <begin position="247"/>
        <end position="265"/>
    </location>
</feature>
<evidence type="ECO:0000256" key="5">
    <source>
        <dbReference type="SAM" id="Phobius"/>
    </source>
</evidence>
<dbReference type="eggNOG" id="KOG0873">
    <property type="taxonomic scope" value="Eukaryota"/>
</dbReference>